<dbReference type="RefSeq" id="WP_198746991.1">
    <property type="nucleotide sequence ID" value="NZ_JAEHTE010000003.1"/>
</dbReference>
<evidence type="ECO:0000313" key="2">
    <source>
        <dbReference type="EMBL" id="MBI6883468.1"/>
    </source>
</evidence>
<feature type="transmembrane region" description="Helical" evidence="1">
    <location>
        <begin position="46"/>
        <end position="73"/>
    </location>
</feature>
<dbReference type="Proteomes" id="UP000637061">
    <property type="component" value="Unassembled WGS sequence"/>
</dbReference>
<evidence type="ECO:0008006" key="4">
    <source>
        <dbReference type="Google" id="ProtNLM"/>
    </source>
</evidence>
<accession>A0A8I1EDW5</accession>
<comment type="caution">
    <text evidence="2">The sequence shown here is derived from an EMBL/GenBank/DDBJ whole genome shotgun (WGS) entry which is preliminary data.</text>
</comment>
<evidence type="ECO:0000313" key="3">
    <source>
        <dbReference type="Proteomes" id="UP000637061"/>
    </source>
</evidence>
<keyword evidence="1" id="KW-0812">Transmembrane</keyword>
<sequence>MYRFIKTTIAGGIIFILPLLIIIILVEKAIHILRPLIQKVMPLFSGYTIVGGTTLTVMALLALAFICFFAGLLAKTTVAKRFLGALEDRILSNLPGYQLIKDATARFAGLDNMEGAKVGLIAEGEGFRFGLVLETHDNWLLIYLPDGGPAGTTAGEVRAIPHDQVTLTDVPWLSLVACLRRGGRGTLDLMNDYVRKPA</sequence>
<gene>
    <name evidence="2" type="ORF">JEU22_06045</name>
</gene>
<name>A0A8I1EDW5_PSEPU</name>
<reference evidence="2" key="1">
    <citation type="submission" date="2020-12" db="EMBL/GenBank/DDBJ databases">
        <title>Enhanced detection system for hospital associated transmission using whole genome sequencing surveillance.</title>
        <authorList>
            <person name="Harrison L.H."/>
            <person name="Van Tyne D."/>
            <person name="Marsh J.W."/>
            <person name="Griffith M.P."/>
            <person name="Snyder D.J."/>
            <person name="Cooper V.S."/>
            <person name="Mustapha M."/>
        </authorList>
    </citation>
    <scope>NUCLEOTIDE SEQUENCE</scope>
    <source>
        <strain evidence="2">PSB00042</strain>
    </source>
</reference>
<evidence type="ECO:0000256" key="1">
    <source>
        <dbReference type="SAM" id="Phobius"/>
    </source>
</evidence>
<dbReference type="AlphaFoldDB" id="A0A8I1EDW5"/>
<proteinExistence type="predicted"/>
<keyword evidence="1" id="KW-0472">Membrane</keyword>
<organism evidence="2 3">
    <name type="scientific">Pseudomonas putida</name>
    <name type="common">Arthrobacter siderocapsulatus</name>
    <dbReference type="NCBI Taxonomy" id="303"/>
    <lineage>
        <taxon>Bacteria</taxon>
        <taxon>Pseudomonadati</taxon>
        <taxon>Pseudomonadota</taxon>
        <taxon>Gammaproteobacteria</taxon>
        <taxon>Pseudomonadales</taxon>
        <taxon>Pseudomonadaceae</taxon>
        <taxon>Pseudomonas</taxon>
    </lineage>
</organism>
<feature type="transmembrane region" description="Helical" evidence="1">
    <location>
        <begin position="7"/>
        <end position="26"/>
    </location>
</feature>
<keyword evidence="1" id="KW-1133">Transmembrane helix</keyword>
<dbReference type="EMBL" id="JAEHTE010000003">
    <property type="protein sequence ID" value="MBI6883468.1"/>
    <property type="molecule type" value="Genomic_DNA"/>
</dbReference>
<protein>
    <recommendedName>
        <fullName evidence="4">DUF502 domain-containing protein</fullName>
    </recommendedName>
</protein>